<dbReference type="GO" id="GO:0005886">
    <property type="term" value="C:plasma membrane"/>
    <property type="evidence" value="ECO:0007669"/>
    <property type="project" value="TreeGrafter"/>
</dbReference>
<dbReference type="PANTHER" id="PTHR10283:SF82">
    <property type="entry name" value="SOLUTE CARRIER FAMILY 13 MEMBER 2"/>
    <property type="match status" value="1"/>
</dbReference>
<comment type="similarity">
    <text evidence="2">Belongs to the SLC13A/DASS transporter (TC 2.A.47) family. NADC subfamily.</text>
</comment>
<dbReference type="Proteomes" id="UP000821866">
    <property type="component" value="Unassembled WGS sequence"/>
</dbReference>
<comment type="subcellular location">
    <subcellularLocation>
        <location evidence="1">Membrane</location>
        <topology evidence="1">Multi-pass membrane protein</topology>
    </subcellularLocation>
</comment>
<feature type="transmembrane region" description="Helical" evidence="6">
    <location>
        <begin position="201"/>
        <end position="223"/>
    </location>
</feature>
<dbReference type="AlphaFoldDB" id="A0A9J6DVK5"/>
<evidence type="ECO:0000256" key="5">
    <source>
        <dbReference type="ARBA" id="ARBA00023136"/>
    </source>
</evidence>
<gene>
    <name evidence="7" type="ORF">HPB51_017157</name>
</gene>
<dbReference type="Pfam" id="PF00939">
    <property type="entry name" value="Na_sulph_symp"/>
    <property type="match status" value="1"/>
</dbReference>
<keyword evidence="8" id="KW-1185">Reference proteome</keyword>
<evidence type="ECO:0000256" key="6">
    <source>
        <dbReference type="SAM" id="Phobius"/>
    </source>
</evidence>
<dbReference type="PANTHER" id="PTHR10283">
    <property type="entry name" value="SOLUTE CARRIER FAMILY 13 MEMBER"/>
    <property type="match status" value="1"/>
</dbReference>
<keyword evidence="3 6" id="KW-0812">Transmembrane</keyword>
<organism evidence="7 8">
    <name type="scientific">Rhipicephalus microplus</name>
    <name type="common">Cattle tick</name>
    <name type="synonym">Boophilus microplus</name>
    <dbReference type="NCBI Taxonomy" id="6941"/>
    <lineage>
        <taxon>Eukaryota</taxon>
        <taxon>Metazoa</taxon>
        <taxon>Ecdysozoa</taxon>
        <taxon>Arthropoda</taxon>
        <taxon>Chelicerata</taxon>
        <taxon>Arachnida</taxon>
        <taxon>Acari</taxon>
        <taxon>Parasitiformes</taxon>
        <taxon>Ixodida</taxon>
        <taxon>Ixodoidea</taxon>
        <taxon>Ixodidae</taxon>
        <taxon>Rhipicephalinae</taxon>
        <taxon>Rhipicephalus</taxon>
        <taxon>Boophilus</taxon>
    </lineage>
</organism>
<feature type="transmembrane region" description="Helical" evidence="6">
    <location>
        <begin position="243"/>
        <end position="265"/>
    </location>
</feature>
<sequence length="276" mass="30224">MDRTPEKAGDHTFNRRMSVGFNHDAVGASGGAYHLPSLQPRRFQEQLLECKPPQCLASRIYFEWSDYGLGLAKFLGLTKWIDETTPFVTSVILVLIMLPSVTSSGYDKIAYWSEMEMAIPWSTLLVMGSGFALTKAMQKTSLVSFLSSSVPATPQLSLNFLQVVLCIVVSIGAELRGGVALCCVISPFVLKLCESFHWHPLRLLIPVTLCCSMGLFFSVSSPANTLLMAKERINLSNLAVSGLFAHLIFVTTAITMTNSVAPAVFNITTQPMRGHP</sequence>
<dbReference type="GO" id="GO:0015137">
    <property type="term" value="F:citrate transmembrane transporter activity"/>
    <property type="evidence" value="ECO:0007669"/>
    <property type="project" value="TreeGrafter"/>
</dbReference>
<evidence type="ECO:0000256" key="4">
    <source>
        <dbReference type="ARBA" id="ARBA00022989"/>
    </source>
</evidence>
<keyword evidence="4 6" id="KW-1133">Transmembrane helix</keyword>
<accession>A0A9J6DVK5</accession>
<keyword evidence="5 6" id="KW-0472">Membrane</keyword>
<dbReference type="EMBL" id="JABSTU010000007">
    <property type="protein sequence ID" value="KAH8026231.1"/>
    <property type="molecule type" value="Genomic_DNA"/>
</dbReference>
<evidence type="ECO:0000256" key="1">
    <source>
        <dbReference type="ARBA" id="ARBA00004141"/>
    </source>
</evidence>
<evidence type="ECO:0000256" key="2">
    <source>
        <dbReference type="ARBA" id="ARBA00006772"/>
    </source>
</evidence>
<evidence type="ECO:0000313" key="7">
    <source>
        <dbReference type="EMBL" id="KAH8026231.1"/>
    </source>
</evidence>
<dbReference type="InterPro" id="IPR001898">
    <property type="entry name" value="SLC13A/DASS"/>
</dbReference>
<name>A0A9J6DVK5_RHIMP</name>
<protein>
    <submittedName>
        <fullName evidence="7">Uncharacterized protein</fullName>
    </submittedName>
</protein>
<evidence type="ECO:0000256" key="3">
    <source>
        <dbReference type="ARBA" id="ARBA00022692"/>
    </source>
</evidence>
<reference evidence="7" key="2">
    <citation type="submission" date="2021-09" db="EMBL/GenBank/DDBJ databases">
        <authorList>
            <person name="Jia N."/>
            <person name="Wang J."/>
            <person name="Shi W."/>
            <person name="Du L."/>
            <person name="Sun Y."/>
            <person name="Zhan W."/>
            <person name="Jiang J."/>
            <person name="Wang Q."/>
            <person name="Zhang B."/>
            <person name="Ji P."/>
            <person name="Sakyi L.B."/>
            <person name="Cui X."/>
            <person name="Yuan T."/>
            <person name="Jiang B."/>
            <person name="Yang W."/>
            <person name="Lam T.T.-Y."/>
            <person name="Chang Q."/>
            <person name="Ding S."/>
            <person name="Wang X."/>
            <person name="Zhu J."/>
            <person name="Ruan X."/>
            <person name="Zhao L."/>
            <person name="Wei J."/>
            <person name="Que T."/>
            <person name="Du C."/>
            <person name="Cheng J."/>
            <person name="Dai P."/>
            <person name="Han X."/>
            <person name="Huang E."/>
            <person name="Gao Y."/>
            <person name="Liu J."/>
            <person name="Shao H."/>
            <person name="Ye R."/>
            <person name="Li L."/>
            <person name="Wei W."/>
            <person name="Wang X."/>
            <person name="Wang C."/>
            <person name="Huo Q."/>
            <person name="Li W."/>
            <person name="Guo W."/>
            <person name="Chen H."/>
            <person name="Chen S."/>
            <person name="Zhou L."/>
            <person name="Zhou L."/>
            <person name="Ni X."/>
            <person name="Tian J."/>
            <person name="Zhou Y."/>
            <person name="Sheng Y."/>
            <person name="Liu T."/>
            <person name="Pan Y."/>
            <person name="Xia L."/>
            <person name="Li J."/>
            <person name="Zhao F."/>
            <person name="Cao W."/>
        </authorList>
    </citation>
    <scope>NUCLEOTIDE SEQUENCE</scope>
    <source>
        <strain evidence="7">Rmic-2018</strain>
        <tissue evidence="7">Larvae</tissue>
    </source>
</reference>
<evidence type="ECO:0000313" key="8">
    <source>
        <dbReference type="Proteomes" id="UP000821866"/>
    </source>
</evidence>
<reference evidence="7" key="1">
    <citation type="journal article" date="2020" name="Cell">
        <title>Large-Scale Comparative Analyses of Tick Genomes Elucidate Their Genetic Diversity and Vector Capacities.</title>
        <authorList>
            <consortium name="Tick Genome and Microbiome Consortium (TIGMIC)"/>
            <person name="Jia N."/>
            <person name="Wang J."/>
            <person name="Shi W."/>
            <person name="Du L."/>
            <person name="Sun Y."/>
            <person name="Zhan W."/>
            <person name="Jiang J.F."/>
            <person name="Wang Q."/>
            <person name="Zhang B."/>
            <person name="Ji P."/>
            <person name="Bell-Sakyi L."/>
            <person name="Cui X.M."/>
            <person name="Yuan T.T."/>
            <person name="Jiang B.G."/>
            <person name="Yang W.F."/>
            <person name="Lam T.T."/>
            <person name="Chang Q.C."/>
            <person name="Ding S.J."/>
            <person name="Wang X.J."/>
            <person name="Zhu J.G."/>
            <person name="Ruan X.D."/>
            <person name="Zhao L."/>
            <person name="Wei J.T."/>
            <person name="Ye R.Z."/>
            <person name="Que T.C."/>
            <person name="Du C.H."/>
            <person name="Zhou Y.H."/>
            <person name="Cheng J.X."/>
            <person name="Dai P.F."/>
            <person name="Guo W.B."/>
            <person name="Han X.H."/>
            <person name="Huang E.J."/>
            <person name="Li L.F."/>
            <person name="Wei W."/>
            <person name="Gao Y.C."/>
            <person name="Liu J.Z."/>
            <person name="Shao H.Z."/>
            <person name="Wang X."/>
            <person name="Wang C.C."/>
            <person name="Yang T.C."/>
            <person name="Huo Q.B."/>
            <person name="Li W."/>
            <person name="Chen H.Y."/>
            <person name="Chen S.E."/>
            <person name="Zhou L.G."/>
            <person name="Ni X.B."/>
            <person name="Tian J.H."/>
            <person name="Sheng Y."/>
            <person name="Liu T."/>
            <person name="Pan Y.S."/>
            <person name="Xia L.Y."/>
            <person name="Li J."/>
            <person name="Zhao F."/>
            <person name="Cao W.C."/>
        </authorList>
    </citation>
    <scope>NUCLEOTIDE SEQUENCE</scope>
    <source>
        <strain evidence="7">Rmic-2018</strain>
    </source>
</reference>
<comment type="caution">
    <text evidence="7">The sequence shown here is derived from an EMBL/GenBank/DDBJ whole genome shotgun (WGS) entry which is preliminary data.</text>
</comment>
<proteinExistence type="inferred from homology"/>
<dbReference type="GO" id="GO:0015141">
    <property type="term" value="F:succinate transmembrane transporter activity"/>
    <property type="evidence" value="ECO:0007669"/>
    <property type="project" value="TreeGrafter"/>
</dbReference>